<dbReference type="InterPro" id="IPR006441">
    <property type="entry name" value="Phage_P2_GpN"/>
</dbReference>
<feature type="compositionally biased region" description="Basic and acidic residues" evidence="1">
    <location>
        <begin position="84"/>
        <end position="94"/>
    </location>
</feature>
<evidence type="ECO:0000313" key="2">
    <source>
        <dbReference type="EMBL" id="RRO12072.1"/>
    </source>
</evidence>
<evidence type="ECO:0000313" key="3">
    <source>
        <dbReference type="Proteomes" id="UP000256817"/>
    </source>
</evidence>
<dbReference type="Proteomes" id="UP000256817">
    <property type="component" value="Unassembled WGS sequence"/>
</dbReference>
<dbReference type="NCBIfam" id="TIGR01551">
    <property type="entry name" value="major_capsid_P2"/>
    <property type="match status" value="1"/>
</dbReference>
<evidence type="ECO:0000256" key="1">
    <source>
        <dbReference type="SAM" id="MobiDB-lite"/>
    </source>
</evidence>
<accession>A0A426JFV6</accession>
<organism evidence="2 3">
    <name type="scientific">Pectobacterium aquaticum</name>
    <dbReference type="NCBI Taxonomy" id="2204145"/>
    <lineage>
        <taxon>Bacteria</taxon>
        <taxon>Pseudomonadati</taxon>
        <taxon>Pseudomonadota</taxon>
        <taxon>Gammaproteobacteria</taxon>
        <taxon>Enterobacterales</taxon>
        <taxon>Pectobacteriaceae</taxon>
        <taxon>Pectobacterium</taxon>
    </lineage>
</organism>
<proteinExistence type="predicted"/>
<keyword evidence="3" id="KW-1185">Reference proteome</keyword>
<dbReference type="RefSeq" id="WP_116226941.1">
    <property type="nucleotide sequence ID" value="NZ_QHJU02000024.1"/>
</dbReference>
<comment type="caution">
    <text evidence="2">The sequence shown here is derived from an EMBL/GenBank/DDBJ whole genome shotgun (WGS) entry which is preliminary data.</text>
</comment>
<dbReference type="Pfam" id="PF05125">
    <property type="entry name" value="Phage_cap_P2"/>
    <property type="match status" value="1"/>
</dbReference>
<feature type="region of interest" description="Disordered" evidence="1">
    <location>
        <begin position="68"/>
        <end position="94"/>
    </location>
</feature>
<name>A0A426JFV6_9GAMM</name>
<reference evidence="2" key="1">
    <citation type="submission" date="2018-11" db="EMBL/GenBank/DDBJ databases">
        <title>Draft genome sequences of proposed Pectobacterium aquaticum sp. nov. isolated in France from fresh water.</title>
        <authorList>
            <person name="Pedron J."/>
            <person name="Barny M.A."/>
        </authorList>
    </citation>
    <scope>NUCLEOTIDE SEQUENCE [LARGE SCALE GENOMIC DNA]</scope>
    <source>
        <strain evidence="2">A35-S23-M15</strain>
    </source>
</reference>
<sequence>MQNETRVLFDAYINRQAELNGIQPAHVTTQFSIAPSVQQKLEDKIQQSSELLQKINITGVSEQEGQKLGLGISGPVSSSSTSSTERREPKSVHTLDDDKYRCEQTNTDTFISYPQLDVWAKFPDFQQRISNQIIKRKALDRIMIGFNGTSRAAKSDLANNPLLQDVNIGWLEKYRLHASQRVMKNITVTSRDDENKVIAKGDYGNLDAVVYDATNSLLDEWFKSSQDLVVICGRQIMVSKEYPLINAINTTNPNSEALAGQLLVSRKAIGNLPTFIAPFFPDGSMFITPFSNLSIYFQDGKQRRAVRDEMEFNRVATYESSNDAYVIEDYGTGCLIEGITFAAAAPTQG</sequence>
<dbReference type="EMBL" id="QHJW02000002">
    <property type="protein sequence ID" value="RRO12072.1"/>
    <property type="molecule type" value="Genomic_DNA"/>
</dbReference>
<protein>
    <submittedName>
        <fullName evidence="2">Phage major capsid protein, P2 family</fullName>
    </submittedName>
</protein>
<gene>
    <name evidence="2" type="ORF">DMB85_001285</name>
</gene>